<reference evidence="1" key="1">
    <citation type="submission" date="2020-04" db="EMBL/GenBank/DDBJ databases">
        <authorList>
            <person name="Chiriac C."/>
            <person name="Salcher M."/>
            <person name="Ghai R."/>
            <person name="Kavagutti S V."/>
        </authorList>
    </citation>
    <scope>NUCLEOTIDE SEQUENCE</scope>
</reference>
<dbReference type="EMBL" id="LR796178">
    <property type="protein sequence ID" value="CAB4124361.1"/>
    <property type="molecule type" value="Genomic_DNA"/>
</dbReference>
<gene>
    <name evidence="1" type="ORF">UFOVP49_199</name>
</gene>
<accession>A0A6J5KR59</accession>
<proteinExistence type="predicted"/>
<organism evidence="1">
    <name type="scientific">uncultured Caudovirales phage</name>
    <dbReference type="NCBI Taxonomy" id="2100421"/>
    <lineage>
        <taxon>Viruses</taxon>
        <taxon>Duplodnaviria</taxon>
        <taxon>Heunggongvirae</taxon>
        <taxon>Uroviricota</taxon>
        <taxon>Caudoviricetes</taxon>
        <taxon>Peduoviridae</taxon>
        <taxon>Maltschvirus</taxon>
        <taxon>Maltschvirus maltsch</taxon>
    </lineage>
</organism>
<sequence length="145" mass="15449">MSVNNPEVQIISDSGKTTLVKITGYYNTATVANVKAITANALAYGNTSQTCLVSITKMQFACDSSNGTVQLFWADTSANTPIANFGSSQTGTWETYLTNNAPNPTGDIGIQTIAVGNGDSYTFLLTLNKEQGYANAWARYNNPEA</sequence>
<name>A0A6J5KR59_9CAUD</name>
<evidence type="ECO:0000313" key="1">
    <source>
        <dbReference type="EMBL" id="CAB4124361.1"/>
    </source>
</evidence>
<protein>
    <submittedName>
        <fullName evidence="1">Uncharacterized protein</fullName>
    </submittedName>
</protein>